<dbReference type="OrthoDB" id="2788977at2759"/>
<dbReference type="EMBL" id="AACS02000007">
    <property type="protein sequence ID" value="EAU90506.1"/>
    <property type="molecule type" value="Genomic_DNA"/>
</dbReference>
<dbReference type="STRING" id="240176.A8N915"/>
<evidence type="ECO:0000313" key="4">
    <source>
        <dbReference type="EMBL" id="EAU90506.1"/>
    </source>
</evidence>
<name>A8N915_COPC7</name>
<dbReference type="InParanoid" id="A8N915"/>
<reference evidence="4 5" key="1">
    <citation type="journal article" date="2010" name="Proc. Natl. Acad. Sci. U.S.A.">
        <title>Insights into evolution of multicellular fungi from the assembled chromosomes of the mushroom Coprinopsis cinerea (Coprinus cinereus).</title>
        <authorList>
            <person name="Stajich J.E."/>
            <person name="Wilke S.K."/>
            <person name="Ahren D."/>
            <person name="Au C.H."/>
            <person name="Birren B.W."/>
            <person name="Borodovsky M."/>
            <person name="Burns C."/>
            <person name="Canback B."/>
            <person name="Casselton L.A."/>
            <person name="Cheng C.K."/>
            <person name="Deng J."/>
            <person name="Dietrich F.S."/>
            <person name="Fargo D.C."/>
            <person name="Farman M.L."/>
            <person name="Gathman A.C."/>
            <person name="Goldberg J."/>
            <person name="Guigo R."/>
            <person name="Hoegger P.J."/>
            <person name="Hooker J.B."/>
            <person name="Huggins A."/>
            <person name="James T.Y."/>
            <person name="Kamada T."/>
            <person name="Kilaru S."/>
            <person name="Kodira C."/>
            <person name="Kues U."/>
            <person name="Kupfer D."/>
            <person name="Kwan H.S."/>
            <person name="Lomsadze A."/>
            <person name="Li W."/>
            <person name="Lilly W.W."/>
            <person name="Ma L.J."/>
            <person name="Mackey A.J."/>
            <person name="Manning G."/>
            <person name="Martin F."/>
            <person name="Muraguchi H."/>
            <person name="Natvig D.O."/>
            <person name="Palmerini H."/>
            <person name="Ramesh M.A."/>
            <person name="Rehmeyer C.J."/>
            <person name="Roe B.A."/>
            <person name="Shenoy N."/>
            <person name="Stanke M."/>
            <person name="Ter-Hovhannisyan V."/>
            <person name="Tunlid A."/>
            <person name="Velagapudi R."/>
            <person name="Vision T.J."/>
            <person name="Zeng Q."/>
            <person name="Zolan M.E."/>
            <person name="Pukkila P.J."/>
        </authorList>
    </citation>
    <scope>NUCLEOTIDE SEQUENCE [LARGE SCALE GENOMIC DNA]</scope>
    <source>
        <strain evidence="5">Okayama-7 / 130 / ATCC MYA-4618 / FGSC 9003</strain>
    </source>
</reference>
<keyword evidence="5" id="KW-1185">Reference proteome</keyword>
<comment type="caution">
    <text evidence="4">The sequence shown here is derived from an EMBL/GenBank/DDBJ whole genome shotgun (WGS) entry which is preliminary data.</text>
</comment>
<keyword evidence="3" id="KW-1133">Transmembrane helix</keyword>
<organism evidence="4 5">
    <name type="scientific">Coprinopsis cinerea (strain Okayama-7 / 130 / ATCC MYA-4618 / FGSC 9003)</name>
    <name type="common">Inky cap fungus</name>
    <name type="synonym">Hormographiella aspergillata</name>
    <dbReference type="NCBI Taxonomy" id="240176"/>
    <lineage>
        <taxon>Eukaryota</taxon>
        <taxon>Fungi</taxon>
        <taxon>Dikarya</taxon>
        <taxon>Basidiomycota</taxon>
        <taxon>Agaricomycotina</taxon>
        <taxon>Agaricomycetes</taxon>
        <taxon>Agaricomycetidae</taxon>
        <taxon>Agaricales</taxon>
        <taxon>Agaricineae</taxon>
        <taxon>Psathyrellaceae</taxon>
        <taxon>Coprinopsis</taxon>
    </lineage>
</organism>
<feature type="transmembrane region" description="Helical" evidence="3">
    <location>
        <begin position="171"/>
        <end position="192"/>
    </location>
</feature>
<dbReference type="VEuPathDB" id="FungiDB:CC1G_00890"/>
<evidence type="ECO:0000256" key="1">
    <source>
        <dbReference type="SAM" id="Coils"/>
    </source>
</evidence>
<dbReference type="GeneID" id="6007814"/>
<keyword evidence="1" id="KW-0175">Coiled coil</keyword>
<sequence length="211" mass="24326">MVAANVSARSPPATGGQGSKTHTDPSVAVAERLEQALRKVSNRASQYEHEMKDLESRLSEHLSNFRAIDSLIGEAYDGLQRNSKRANRALQHQVPHINDELEESKEVLLELSETLPIVQMQVKGIRDIYDSGRRTAKDLVDDLTWLNTEFYERWRLIVFTSTSPVSWRWKIFMRTLFAVSFVLCCWLSWIALRGAYRAHRHRLVWGEKLMS</sequence>
<keyword evidence="3" id="KW-0472">Membrane</keyword>
<dbReference type="Proteomes" id="UP000001861">
    <property type="component" value="Unassembled WGS sequence"/>
</dbReference>
<dbReference type="OMA" id="DFYERWR"/>
<evidence type="ECO:0000256" key="3">
    <source>
        <dbReference type="SAM" id="Phobius"/>
    </source>
</evidence>
<keyword evidence="3" id="KW-0812">Transmembrane</keyword>
<feature type="region of interest" description="Disordered" evidence="2">
    <location>
        <begin position="1"/>
        <end position="26"/>
    </location>
</feature>
<dbReference type="AlphaFoldDB" id="A8N915"/>
<protein>
    <submittedName>
        <fullName evidence="4">Uncharacterized protein</fullName>
    </submittedName>
</protein>
<dbReference type="eggNOG" id="ENOG502SQ7N">
    <property type="taxonomic scope" value="Eukaryota"/>
</dbReference>
<evidence type="ECO:0000313" key="5">
    <source>
        <dbReference type="Proteomes" id="UP000001861"/>
    </source>
</evidence>
<dbReference type="RefSeq" id="XP_001831343.1">
    <property type="nucleotide sequence ID" value="XM_001831291.2"/>
</dbReference>
<accession>A8N915</accession>
<dbReference type="KEGG" id="cci:CC1G_00890"/>
<gene>
    <name evidence="4" type="ORF">CC1G_00890</name>
</gene>
<proteinExistence type="predicted"/>
<feature type="coiled-coil region" evidence="1">
    <location>
        <begin position="30"/>
        <end position="64"/>
    </location>
</feature>
<evidence type="ECO:0000256" key="2">
    <source>
        <dbReference type="SAM" id="MobiDB-lite"/>
    </source>
</evidence>